<dbReference type="PROSITE" id="PS50004">
    <property type="entry name" value="C2"/>
    <property type="match status" value="2"/>
</dbReference>
<keyword evidence="6" id="KW-0677">Repeat</keyword>
<evidence type="ECO:0000256" key="4">
    <source>
        <dbReference type="ARBA" id="ARBA00022692"/>
    </source>
</evidence>
<evidence type="ECO:0000256" key="3">
    <source>
        <dbReference type="ARBA" id="ARBA00022448"/>
    </source>
</evidence>
<dbReference type="PROSITE" id="PS51847">
    <property type="entry name" value="SMP"/>
    <property type="match status" value="1"/>
</dbReference>
<dbReference type="GO" id="GO:0006869">
    <property type="term" value="P:lipid transport"/>
    <property type="evidence" value="ECO:0007669"/>
    <property type="project" value="UniProtKB-KW"/>
</dbReference>
<comment type="subcellular location">
    <subcellularLocation>
        <location evidence="1">Membrane</location>
        <topology evidence="1">Single-pass membrane protein</topology>
    </subcellularLocation>
</comment>
<dbReference type="PANTHER" id="PTHR10774">
    <property type="entry name" value="EXTENDED SYNAPTOTAGMIN-RELATED"/>
    <property type="match status" value="1"/>
</dbReference>
<dbReference type="GO" id="GO:0016020">
    <property type="term" value="C:membrane"/>
    <property type="evidence" value="ECO:0007669"/>
    <property type="project" value="UniProtKB-SubCell"/>
</dbReference>
<keyword evidence="5" id="KW-0479">Metal-binding</keyword>
<dbReference type="InterPro" id="IPR035892">
    <property type="entry name" value="C2_domain_sf"/>
</dbReference>
<dbReference type="InterPro" id="IPR031468">
    <property type="entry name" value="SMP_LBD"/>
</dbReference>
<evidence type="ECO:0000256" key="2">
    <source>
        <dbReference type="ARBA" id="ARBA00006996"/>
    </source>
</evidence>
<protein>
    <recommendedName>
        <fullName evidence="16">C2 domain-containing protein</fullName>
    </recommendedName>
</protein>
<comment type="caution">
    <text evidence="14">The sequence shown here is derived from an EMBL/GenBank/DDBJ whole genome shotgun (WGS) entry which is preliminary data.</text>
</comment>
<keyword evidence="11" id="KW-0472">Membrane</keyword>
<dbReference type="SUPFAM" id="SSF49562">
    <property type="entry name" value="C2 domain (Calcium/lipid-binding domain, CaLB)"/>
    <property type="match status" value="2"/>
</dbReference>
<dbReference type="PANTHER" id="PTHR10774:SF178">
    <property type="entry name" value="SYNAPTOTAGMIN-4"/>
    <property type="match status" value="1"/>
</dbReference>
<feature type="domain" description="C2" evidence="12">
    <location>
        <begin position="244"/>
        <end position="368"/>
    </location>
</feature>
<evidence type="ECO:0000259" key="12">
    <source>
        <dbReference type="PROSITE" id="PS50004"/>
    </source>
</evidence>
<evidence type="ECO:0000256" key="8">
    <source>
        <dbReference type="ARBA" id="ARBA00022989"/>
    </source>
</evidence>
<dbReference type="EMBL" id="NQVE01000146">
    <property type="protein sequence ID" value="RAL44246.1"/>
    <property type="molecule type" value="Genomic_DNA"/>
</dbReference>
<evidence type="ECO:0000256" key="10">
    <source>
        <dbReference type="ARBA" id="ARBA00023121"/>
    </source>
</evidence>
<evidence type="ECO:0000313" key="15">
    <source>
        <dbReference type="Proteomes" id="UP000249390"/>
    </source>
</evidence>
<keyword evidence="9" id="KW-0445">Lipid transport</keyword>
<evidence type="ECO:0008006" key="16">
    <source>
        <dbReference type="Google" id="ProtNLM"/>
    </source>
</evidence>
<dbReference type="Gene3D" id="2.60.40.150">
    <property type="entry name" value="C2 domain"/>
    <property type="match status" value="2"/>
</dbReference>
<name>A0A328DFJ1_9ASTE</name>
<evidence type="ECO:0000256" key="6">
    <source>
        <dbReference type="ARBA" id="ARBA00022737"/>
    </source>
</evidence>
<keyword evidence="8" id="KW-1133">Transmembrane helix</keyword>
<accession>A0A328DFJ1</accession>
<dbReference type="GO" id="GO:0046872">
    <property type="term" value="F:metal ion binding"/>
    <property type="evidence" value="ECO:0007669"/>
    <property type="project" value="UniProtKB-KW"/>
</dbReference>
<feature type="domain" description="C2" evidence="12">
    <location>
        <begin position="420"/>
        <end position="537"/>
    </location>
</feature>
<keyword evidence="7" id="KW-0106">Calcium</keyword>
<evidence type="ECO:0000259" key="13">
    <source>
        <dbReference type="PROSITE" id="PS51847"/>
    </source>
</evidence>
<evidence type="ECO:0000256" key="7">
    <source>
        <dbReference type="ARBA" id="ARBA00022837"/>
    </source>
</evidence>
<dbReference type="GO" id="GO:0005783">
    <property type="term" value="C:endoplasmic reticulum"/>
    <property type="evidence" value="ECO:0007669"/>
    <property type="project" value="TreeGrafter"/>
</dbReference>
<keyword evidence="4" id="KW-0812">Transmembrane</keyword>
<keyword evidence="10" id="KW-0446">Lipid-binding</keyword>
<organism evidence="14 15">
    <name type="scientific">Cuscuta australis</name>
    <dbReference type="NCBI Taxonomy" id="267555"/>
    <lineage>
        <taxon>Eukaryota</taxon>
        <taxon>Viridiplantae</taxon>
        <taxon>Streptophyta</taxon>
        <taxon>Embryophyta</taxon>
        <taxon>Tracheophyta</taxon>
        <taxon>Spermatophyta</taxon>
        <taxon>Magnoliopsida</taxon>
        <taxon>eudicotyledons</taxon>
        <taxon>Gunneridae</taxon>
        <taxon>Pentapetalae</taxon>
        <taxon>asterids</taxon>
        <taxon>lamiids</taxon>
        <taxon>Solanales</taxon>
        <taxon>Convolvulaceae</taxon>
        <taxon>Cuscuteae</taxon>
        <taxon>Cuscuta</taxon>
        <taxon>Cuscuta subgen. Grammica</taxon>
        <taxon>Cuscuta sect. Cleistogrammica</taxon>
    </lineage>
</organism>
<dbReference type="PRINTS" id="PR00360">
    <property type="entry name" value="C2DOMAIN"/>
</dbReference>
<gene>
    <name evidence="14" type="ORF">DM860_015606</name>
</gene>
<dbReference type="FunFam" id="2.60.40.150:FF:000100">
    <property type="entry name" value="Extended synaptotagmin-2"/>
    <property type="match status" value="1"/>
</dbReference>
<evidence type="ECO:0000256" key="1">
    <source>
        <dbReference type="ARBA" id="ARBA00004167"/>
    </source>
</evidence>
<dbReference type="Proteomes" id="UP000249390">
    <property type="component" value="Unassembled WGS sequence"/>
</dbReference>
<evidence type="ECO:0000256" key="5">
    <source>
        <dbReference type="ARBA" id="ARBA00022723"/>
    </source>
</evidence>
<evidence type="ECO:0000256" key="9">
    <source>
        <dbReference type="ARBA" id="ARBA00023055"/>
    </source>
</evidence>
<dbReference type="AlphaFoldDB" id="A0A328DFJ1"/>
<comment type="similarity">
    <text evidence="2">Belongs to the synaptotagmin family.</text>
</comment>
<dbReference type="InterPro" id="IPR039010">
    <property type="entry name" value="Synaptotagmin_SMP"/>
</dbReference>
<dbReference type="InterPro" id="IPR045050">
    <property type="entry name" value="Synaptotagmin_plant"/>
</dbReference>
<proteinExistence type="inferred from homology"/>
<dbReference type="Pfam" id="PF17047">
    <property type="entry name" value="SMP_LBD"/>
    <property type="match status" value="1"/>
</dbReference>
<evidence type="ECO:0000256" key="11">
    <source>
        <dbReference type="ARBA" id="ARBA00023136"/>
    </source>
</evidence>
<sequence>MGFIVCVSMGAALGIGLVAFFARFQKTRSKKRTELANLVAAFARMTIEDSRKVFAAEAYPTWIVFSQRQNYRQLKLDWLNHHLEKLWPYIDKAGSELIRANVEPTLEEHRSRLIQDLKFSKLTLGIVPPQFTGVSIIEGDPQEITMELEVQWDGNPCIVLDITTTLGVSIPIEVKDIAFTGLFRIIFKPLVDEFPCFGAISYSLRKKEKLNFRLKVCGNISTVPGVLDGLKSTILNSIEDSITWPVREIISILPGDYSDLELKPVGMLEVKLIQGKELTNKDLIGKSDPFAEVFIRPRRERIKTSKVINNSLNPVWNESFEFEVEDASTQHLTVMVYDDEGIQASEFIGCAQVHLKDLQPGKVKSLWLKLVKDLQLQRDNKNRGQIHLELLYCPYGTQSIFMECFNHDDFSLTDLEKAIKPETTIQNTIGGSLLFRGVLFVTVICAKDLPATGLFRSCDPYVLIILKKSELKEKTRVAAKTLNPVWDQTFEFVIEDGLHDLLIFEVWEHHVCRNDRIGRCIMTLTRVILEGEIRDWFEIDGATTGTLHLNIKWTPQLIIP</sequence>
<evidence type="ECO:0000313" key="14">
    <source>
        <dbReference type="EMBL" id="RAL44246.1"/>
    </source>
</evidence>
<feature type="domain" description="SMP-LTD" evidence="13">
    <location>
        <begin position="72"/>
        <end position="253"/>
    </location>
</feature>
<dbReference type="CDD" id="cd21677">
    <property type="entry name" value="SMP_SYT"/>
    <property type="match status" value="1"/>
</dbReference>
<dbReference type="GO" id="GO:0008289">
    <property type="term" value="F:lipid binding"/>
    <property type="evidence" value="ECO:0007669"/>
    <property type="project" value="UniProtKB-KW"/>
</dbReference>
<dbReference type="CDD" id="cd00030">
    <property type="entry name" value="C2"/>
    <property type="match status" value="2"/>
</dbReference>
<dbReference type="SMART" id="SM00239">
    <property type="entry name" value="C2"/>
    <property type="match status" value="2"/>
</dbReference>
<keyword evidence="3" id="KW-0813">Transport</keyword>
<reference evidence="14 15" key="1">
    <citation type="submission" date="2018-06" db="EMBL/GenBank/DDBJ databases">
        <title>The Genome of Cuscuta australis (Dodder) Provides Insight into the Evolution of Plant Parasitism.</title>
        <authorList>
            <person name="Liu H."/>
        </authorList>
    </citation>
    <scope>NUCLEOTIDE SEQUENCE [LARGE SCALE GENOMIC DNA]</scope>
    <source>
        <strain evidence="15">cv. Yunnan</strain>
        <tissue evidence="14">Vines</tissue>
    </source>
</reference>
<dbReference type="InterPro" id="IPR000008">
    <property type="entry name" value="C2_dom"/>
</dbReference>
<keyword evidence="15" id="KW-1185">Reference proteome</keyword>
<dbReference type="Pfam" id="PF00168">
    <property type="entry name" value="C2"/>
    <property type="match status" value="2"/>
</dbReference>